<protein>
    <submittedName>
        <fullName evidence="1">DUF1450 domain-containing protein</fullName>
    </submittedName>
</protein>
<dbReference type="RefSeq" id="WP_119600459.1">
    <property type="nucleotide sequence ID" value="NZ_QXQA01000009.1"/>
</dbReference>
<evidence type="ECO:0000313" key="2">
    <source>
        <dbReference type="Proteomes" id="UP000266482"/>
    </source>
</evidence>
<gene>
    <name evidence="1" type="ORF">D3P08_14695</name>
</gene>
<accession>A0A3A1UTU7</accession>
<comment type="caution">
    <text evidence="1">The sequence shown here is derived from an EMBL/GenBank/DDBJ whole genome shotgun (WGS) entry which is preliminary data.</text>
</comment>
<dbReference type="InterPro" id="IPR009910">
    <property type="entry name" value="DUF1450"/>
</dbReference>
<dbReference type="Proteomes" id="UP000266482">
    <property type="component" value="Unassembled WGS sequence"/>
</dbReference>
<reference evidence="1 2" key="1">
    <citation type="submission" date="2018-09" db="EMBL/GenBank/DDBJ databases">
        <title>Paenibacillus aracenensis nov. sp. isolated from a cave in southern Spain.</title>
        <authorList>
            <person name="Jurado V."/>
            <person name="Gutierrez-Patricio S."/>
            <person name="Gonzalez-Pimentel J.L."/>
            <person name="Miller A.Z."/>
            <person name="Laiz L."/>
            <person name="Saiz-Jimenez C."/>
        </authorList>
    </citation>
    <scope>NUCLEOTIDE SEQUENCE [LARGE SCALE GENOMIC DNA]</scope>
    <source>
        <strain evidence="1 2">DSM 22867</strain>
    </source>
</reference>
<keyword evidence="2" id="KW-1185">Reference proteome</keyword>
<name>A0A3A1UTU7_9BACL</name>
<sequence>MSLGIVVVEVCDRNAIALEDLERLETTYLEVAVMRTNCLNMCNLCRARPYALVNGKRVFAKTSEECLEEVEKLIQEELRDFYG</sequence>
<dbReference type="EMBL" id="QXQA01000009">
    <property type="protein sequence ID" value="RIX51675.1"/>
    <property type="molecule type" value="Genomic_DNA"/>
</dbReference>
<proteinExistence type="predicted"/>
<organism evidence="1 2">
    <name type="scientific">Paenibacillus nanensis</name>
    <dbReference type="NCBI Taxonomy" id="393251"/>
    <lineage>
        <taxon>Bacteria</taxon>
        <taxon>Bacillati</taxon>
        <taxon>Bacillota</taxon>
        <taxon>Bacilli</taxon>
        <taxon>Bacillales</taxon>
        <taxon>Paenibacillaceae</taxon>
        <taxon>Paenibacillus</taxon>
    </lineage>
</organism>
<dbReference type="Pfam" id="PF07293">
    <property type="entry name" value="DUF1450"/>
    <property type="match status" value="1"/>
</dbReference>
<dbReference type="OrthoDB" id="1684419at2"/>
<evidence type="ECO:0000313" key="1">
    <source>
        <dbReference type="EMBL" id="RIX51675.1"/>
    </source>
</evidence>
<dbReference type="AlphaFoldDB" id="A0A3A1UTU7"/>